<feature type="compositionally biased region" description="Polar residues" evidence="1">
    <location>
        <begin position="124"/>
        <end position="136"/>
    </location>
</feature>
<reference evidence="2" key="1">
    <citation type="submission" date="2020-08" db="EMBL/GenBank/DDBJ databases">
        <title>Multicomponent nature underlies the extraordinary mechanical properties of spider dragline silk.</title>
        <authorList>
            <person name="Kono N."/>
            <person name="Nakamura H."/>
            <person name="Mori M."/>
            <person name="Yoshida Y."/>
            <person name="Ohtoshi R."/>
            <person name="Malay A.D."/>
            <person name="Moran D.A.P."/>
            <person name="Tomita M."/>
            <person name="Numata K."/>
            <person name="Arakawa K."/>
        </authorList>
    </citation>
    <scope>NUCLEOTIDE SEQUENCE</scope>
</reference>
<dbReference type="AlphaFoldDB" id="A0A8X7CF70"/>
<name>A0A8X7CF70_9ARAC</name>
<dbReference type="OrthoDB" id="10439252at2759"/>
<dbReference type="EMBL" id="BMAV01015152">
    <property type="protein sequence ID" value="GFY64221.1"/>
    <property type="molecule type" value="Genomic_DNA"/>
</dbReference>
<keyword evidence="3" id="KW-1185">Reference proteome</keyword>
<proteinExistence type="predicted"/>
<evidence type="ECO:0000313" key="3">
    <source>
        <dbReference type="Proteomes" id="UP000886998"/>
    </source>
</evidence>
<gene>
    <name evidence="2" type="primary">AVEN_55424_1</name>
    <name evidence="2" type="ORF">TNIN_86661</name>
</gene>
<protein>
    <submittedName>
        <fullName evidence="2">Uncharacterized protein</fullName>
    </submittedName>
</protein>
<feature type="region of interest" description="Disordered" evidence="1">
    <location>
        <begin position="204"/>
        <end position="247"/>
    </location>
</feature>
<feature type="region of interest" description="Disordered" evidence="1">
    <location>
        <begin position="1"/>
        <end position="27"/>
    </location>
</feature>
<dbReference type="Proteomes" id="UP000886998">
    <property type="component" value="Unassembled WGS sequence"/>
</dbReference>
<accession>A0A8X7CF70</accession>
<evidence type="ECO:0000313" key="2">
    <source>
        <dbReference type="EMBL" id="GFY64221.1"/>
    </source>
</evidence>
<evidence type="ECO:0000256" key="1">
    <source>
        <dbReference type="SAM" id="MobiDB-lite"/>
    </source>
</evidence>
<sequence length="247" mass="26282">MTTGRFTTSPSYTSLPDGSSVLDSNDRTEELSVKMPADIDDKTQELSINMPPDDVFLPQFQAVLPQNITISTTETEDNINNIHPICAAGAASEEEVKCEWEPEAETEPEVEAGTEADLAEADQSPGQQGNISSTSLPVADSLPVVDQPCNSLRSVPNSSNATASASVNATESGDTVDATEVILGAHCCPDPCVDQETVLDDVPTKLCSTEEEPEKLEQSSQLPSDNTEESSELFPESKSENDATSTK</sequence>
<feature type="compositionally biased region" description="Polar residues" evidence="1">
    <location>
        <begin position="1"/>
        <end position="23"/>
    </location>
</feature>
<organism evidence="2 3">
    <name type="scientific">Trichonephila inaurata madagascariensis</name>
    <dbReference type="NCBI Taxonomy" id="2747483"/>
    <lineage>
        <taxon>Eukaryota</taxon>
        <taxon>Metazoa</taxon>
        <taxon>Ecdysozoa</taxon>
        <taxon>Arthropoda</taxon>
        <taxon>Chelicerata</taxon>
        <taxon>Arachnida</taxon>
        <taxon>Araneae</taxon>
        <taxon>Araneomorphae</taxon>
        <taxon>Entelegynae</taxon>
        <taxon>Araneoidea</taxon>
        <taxon>Nephilidae</taxon>
        <taxon>Trichonephila</taxon>
        <taxon>Trichonephila inaurata</taxon>
    </lineage>
</organism>
<comment type="caution">
    <text evidence="2">The sequence shown here is derived from an EMBL/GenBank/DDBJ whole genome shotgun (WGS) entry which is preliminary data.</text>
</comment>
<feature type="compositionally biased region" description="Low complexity" evidence="1">
    <location>
        <begin position="154"/>
        <end position="172"/>
    </location>
</feature>
<feature type="region of interest" description="Disordered" evidence="1">
    <location>
        <begin position="120"/>
        <end position="173"/>
    </location>
</feature>